<accession>B4HIT0</accession>
<protein>
    <submittedName>
        <fullName evidence="1">GM26168</fullName>
    </submittedName>
</protein>
<dbReference type="OMA" id="MDGHHVM"/>
<gene>
    <name evidence="1" type="primary">Dsec\GM26168</name>
    <name evidence="1" type="ORF">Dsec_GM26168</name>
</gene>
<dbReference type="HOGENOM" id="CLU_2545021_0_0_1"/>
<organism evidence="2">
    <name type="scientific">Drosophila sechellia</name>
    <name type="common">Fruit fly</name>
    <dbReference type="NCBI Taxonomy" id="7238"/>
    <lineage>
        <taxon>Eukaryota</taxon>
        <taxon>Metazoa</taxon>
        <taxon>Ecdysozoa</taxon>
        <taxon>Arthropoda</taxon>
        <taxon>Hexapoda</taxon>
        <taxon>Insecta</taxon>
        <taxon>Pterygota</taxon>
        <taxon>Neoptera</taxon>
        <taxon>Endopterygota</taxon>
        <taxon>Diptera</taxon>
        <taxon>Brachycera</taxon>
        <taxon>Muscomorpha</taxon>
        <taxon>Ephydroidea</taxon>
        <taxon>Drosophilidae</taxon>
        <taxon>Drosophila</taxon>
        <taxon>Sophophora</taxon>
    </lineage>
</organism>
<dbReference type="Proteomes" id="UP000001292">
    <property type="component" value="Unassembled WGS sequence"/>
</dbReference>
<keyword evidence="2" id="KW-1185">Reference proteome</keyword>
<sequence length="83" mass="8804">MTLAKDQGLRTRHWSQAPGIEIGIGTARSTKDQGPGVGVGVCLARSEAFRGSQVMYAIIRRGPFATPVLLQIGSSAMDGHHVM</sequence>
<reference evidence="1 2" key="1">
    <citation type="journal article" date="2007" name="Nature">
        <title>Evolution of genes and genomes on the Drosophila phylogeny.</title>
        <authorList>
            <consortium name="Drosophila 12 Genomes Consortium"/>
            <person name="Clark A.G."/>
            <person name="Eisen M.B."/>
            <person name="Smith D.R."/>
            <person name="Bergman C.M."/>
            <person name="Oliver B."/>
            <person name="Markow T.A."/>
            <person name="Kaufman T.C."/>
            <person name="Kellis M."/>
            <person name="Gelbart W."/>
            <person name="Iyer V.N."/>
            <person name="Pollard D.A."/>
            <person name="Sackton T.B."/>
            <person name="Larracuente A.M."/>
            <person name="Singh N.D."/>
            <person name="Abad J.P."/>
            <person name="Abt D.N."/>
            <person name="Adryan B."/>
            <person name="Aguade M."/>
            <person name="Akashi H."/>
            <person name="Anderson W.W."/>
            <person name="Aquadro C.F."/>
            <person name="Ardell D.H."/>
            <person name="Arguello R."/>
            <person name="Artieri C.G."/>
            <person name="Barbash D.A."/>
            <person name="Barker D."/>
            <person name="Barsanti P."/>
            <person name="Batterham P."/>
            <person name="Batzoglou S."/>
            <person name="Begun D."/>
            <person name="Bhutkar A."/>
            <person name="Blanco E."/>
            <person name="Bosak S.A."/>
            <person name="Bradley R.K."/>
            <person name="Brand A.D."/>
            <person name="Brent M.R."/>
            <person name="Brooks A.N."/>
            <person name="Brown R.H."/>
            <person name="Butlin R.K."/>
            <person name="Caggese C."/>
            <person name="Calvi B.R."/>
            <person name="Bernardo de Carvalho A."/>
            <person name="Caspi A."/>
            <person name="Castrezana S."/>
            <person name="Celniker S.E."/>
            <person name="Chang J.L."/>
            <person name="Chapple C."/>
            <person name="Chatterji S."/>
            <person name="Chinwalla A."/>
            <person name="Civetta A."/>
            <person name="Clifton S.W."/>
            <person name="Comeron J.M."/>
            <person name="Costello J.C."/>
            <person name="Coyne J.A."/>
            <person name="Daub J."/>
            <person name="David R.G."/>
            <person name="Delcher A.L."/>
            <person name="Delehaunty K."/>
            <person name="Do C.B."/>
            <person name="Ebling H."/>
            <person name="Edwards K."/>
            <person name="Eickbush T."/>
            <person name="Evans J.D."/>
            <person name="Filipski A."/>
            <person name="Findeiss S."/>
            <person name="Freyhult E."/>
            <person name="Fulton L."/>
            <person name="Fulton R."/>
            <person name="Garcia A.C."/>
            <person name="Gardiner A."/>
            <person name="Garfield D.A."/>
            <person name="Garvin B.E."/>
            <person name="Gibson G."/>
            <person name="Gilbert D."/>
            <person name="Gnerre S."/>
            <person name="Godfrey J."/>
            <person name="Good R."/>
            <person name="Gotea V."/>
            <person name="Gravely B."/>
            <person name="Greenberg A.J."/>
            <person name="Griffiths-Jones S."/>
            <person name="Gross S."/>
            <person name="Guigo R."/>
            <person name="Gustafson E.A."/>
            <person name="Haerty W."/>
            <person name="Hahn M.W."/>
            <person name="Halligan D.L."/>
            <person name="Halpern A.L."/>
            <person name="Halter G.M."/>
            <person name="Han M.V."/>
            <person name="Heger A."/>
            <person name="Hillier L."/>
            <person name="Hinrichs A.S."/>
            <person name="Holmes I."/>
            <person name="Hoskins R.A."/>
            <person name="Hubisz M.J."/>
            <person name="Hultmark D."/>
            <person name="Huntley M.A."/>
            <person name="Jaffe D.B."/>
            <person name="Jagadeeshan S."/>
            <person name="Jeck W.R."/>
            <person name="Johnson J."/>
            <person name="Jones C.D."/>
            <person name="Jordan W.C."/>
            <person name="Karpen G.H."/>
            <person name="Kataoka E."/>
            <person name="Keightley P.D."/>
            <person name="Kheradpour P."/>
            <person name="Kirkness E.F."/>
            <person name="Koerich L.B."/>
            <person name="Kristiansen K."/>
            <person name="Kudrna D."/>
            <person name="Kulathinal R.J."/>
            <person name="Kumar S."/>
            <person name="Kwok R."/>
            <person name="Lander E."/>
            <person name="Langley C.H."/>
            <person name="Lapoint R."/>
            <person name="Lazzaro B.P."/>
            <person name="Lee S.J."/>
            <person name="Levesque L."/>
            <person name="Li R."/>
            <person name="Lin C.F."/>
            <person name="Lin M.F."/>
            <person name="Lindblad-Toh K."/>
            <person name="Llopart A."/>
            <person name="Long M."/>
            <person name="Low L."/>
            <person name="Lozovsky E."/>
            <person name="Lu J."/>
            <person name="Luo M."/>
            <person name="Machado C.A."/>
            <person name="Makalowski W."/>
            <person name="Marzo M."/>
            <person name="Matsuda M."/>
            <person name="Matzkin L."/>
            <person name="McAllister B."/>
            <person name="McBride C.S."/>
            <person name="McKernan B."/>
            <person name="McKernan K."/>
            <person name="Mendez-Lago M."/>
            <person name="Minx P."/>
            <person name="Mollenhauer M.U."/>
            <person name="Montooth K."/>
            <person name="Mount S.M."/>
            <person name="Mu X."/>
            <person name="Myers E."/>
            <person name="Negre B."/>
            <person name="Newfeld S."/>
            <person name="Nielsen R."/>
            <person name="Noor M.A."/>
            <person name="O'Grady P."/>
            <person name="Pachter L."/>
            <person name="Papaceit M."/>
            <person name="Parisi M.J."/>
            <person name="Parisi M."/>
            <person name="Parts L."/>
            <person name="Pedersen J.S."/>
            <person name="Pesole G."/>
            <person name="Phillippy A.M."/>
            <person name="Ponting C.P."/>
            <person name="Pop M."/>
            <person name="Porcelli D."/>
            <person name="Powell J.R."/>
            <person name="Prohaska S."/>
            <person name="Pruitt K."/>
            <person name="Puig M."/>
            <person name="Quesneville H."/>
            <person name="Ram K.R."/>
            <person name="Rand D."/>
            <person name="Rasmussen M.D."/>
            <person name="Reed L.K."/>
            <person name="Reenan R."/>
            <person name="Reily A."/>
            <person name="Remington K.A."/>
            <person name="Rieger T.T."/>
            <person name="Ritchie M.G."/>
            <person name="Robin C."/>
            <person name="Rogers Y.H."/>
            <person name="Rohde C."/>
            <person name="Rozas J."/>
            <person name="Rubenfield M.J."/>
            <person name="Ruiz A."/>
            <person name="Russo S."/>
            <person name="Salzberg S.L."/>
            <person name="Sanchez-Gracia A."/>
            <person name="Saranga D.J."/>
            <person name="Sato H."/>
            <person name="Schaeffer S.W."/>
            <person name="Schatz M.C."/>
            <person name="Schlenke T."/>
            <person name="Schwartz R."/>
            <person name="Segarra C."/>
            <person name="Singh R.S."/>
            <person name="Sirot L."/>
            <person name="Sirota M."/>
            <person name="Sisneros N.B."/>
            <person name="Smith C.D."/>
            <person name="Smith T.F."/>
            <person name="Spieth J."/>
            <person name="Stage D.E."/>
            <person name="Stark A."/>
            <person name="Stephan W."/>
            <person name="Strausberg R.L."/>
            <person name="Strempel S."/>
            <person name="Sturgill D."/>
            <person name="Sutton G."/>
            <person name="Sutton G.G."/>
            <person name="Tao W."/>
            <person name="Teichmann S."/>
            <person name="Tobari Y.N."/>
            <person name="Tomimura Y."/>
            <person name="Tsolas J.M."/>
            <person name="Valente V.L."/>
            <person name="Venter E."/>
            <person name="Venter J.C."/>
            <person name="Vicario S."/>
            <person name="Vieira F.G."/>
            <person name="Vilella A.J."/>
            <person name="Villasante A."/>
            <person name="Walenz B."/>
            <person name="Wang J."/>
            <person name="Wasserman M."/>
            <person name="Watts T."/>
            <person name="Wilson D."/>
            <person name="Wilson R.K."/>
            <person name="Wing R.A."/>
            <person name="Wolfner M.F."/>
            <person name="Wong A."/>
            <person name="Wong G.K."/>
            <person name="Wu C.I."/>
            <person name="Wu G."/>
            <person name="Yamamoto D."/>
            <person name="Yang H.P."/>
            <person name="Yang S.P."/>
            <person name="Yorke J.A."/>
            <person name="Yoshida K."/>
            <person name="Zdobnov E."/>
            <person name="Zhang P."/>
            <person name="Zhang Y."/>
            <person name="Zimin A.V."/>
            <person name="Baldwin J."/>
            <person name="Abdouelleil A."/>
            <person name="Abdulkadir J."/>
            <person name="Abebe A."/>
            <person name="Abera B."/>
            <person name="Abreu J."/>
            <person name="Acer S.C."/>
            <person name="Aftuck L."/>
            <person name="Alexander A."/>
            <person name="An P."/>
            <person name="Anderson E."/>
            <person name="Anderson S."/>
            <person name="Arachi H."/>
            <person name="Azer M."/>
            <person name="Bachantsang P."/>
            <person name="Barry A."/>
            <person name="Bayul T."/>
            <person name="Berlin A."/>
            <person name="Bessette D."/>
            <person name="Bloom T."/>
            <person name="Blye J."/>
            <person name="Boguslavskiy L."/>
            <person name="Bonnet C."/>
            <person name="Boukhgalter B."/>
            <person name="Bourzgui I."/>
            <person name="Brown A."/>
            <person name="Cahill P."/>
            <person name="Channer S."/>
            <person name="Cheshatsang Y."/>
            <person name="Chuda L."/>
            <person name="Citroen M."/>
            <person name="Collymore A."/>
            <person name="Cooke P."/>
            <person name="Costello M."/>
            <person name="D'Aco K."/>
            <person name="Daza R."/>
            <person name="De Haan G."/>
            <person name="DeGray S."/>
            <person name="DeMaso C."/>
            <person name="Dhargay N."/>
            <person name="Dooley K."/>
            <person name="Dooley E."/>
            <person name="Doricent M."/>
            <person name="Dorje P."/>
            <person name="Dorjee K."/>
            <person name="Dupes A."/>
            <person name="Elong R."/>
            <person name="Falk J."/>
            <person name="Farina A."/>
            <person name="Faro S."/>
            <person name="Ferguson D."/>
            <person name="Fisher S."/>
            <person name="Foley C.D."/>
            <person name="Franke A."/>
            <person name="Friedrich D."/>
            <person name="Gadbois L."/>
            <person name="Gearin G."/>
            <person name="Gearin C.R."/>
            <person name="Giannoukos G."/>
            <person name="Goode T."/>
            <person name="Graham J."/>
            <person name="Grandbois E."/>
            <person name="Grewal S."/>
            <person name="Gyaltsen K."/>
            <person name="Hafez N."/>
            <person name="Hagos B."/>
            <person name="Hall J."/>
            <person name="Henson C."/>
            <person name="Hollinger A."/>
            <person name="Honan T."/>
            <person name="Huard M.D."/>
            <person name="Hughes L."/>
            <person name="Hurhula B."/>
            <person name="Husby M.E."/>
            <person name="Kamat A."/>
            <person name="Kanga B."/>
            <person name="Kashin S."/>
            <person name="Khazanovich D."/>
            <person name="Kisner P."/>
            <person name="Lance K."/>
            <person name="Lara M."/>
            <person name="Lee W."/>
            <person name="Lennon N."/>
            <person name="Letendre F."/>
            <person name="LeVine R."/>
            <person name="Lipovsky A."/>
            <person name="Liu X."/>
            <person name="Liu J."/>
            <person name="Liu S."/>
            <person name="Lokyitsang T."/>
            <person name="Lokyitsang Y."/>
            <person name="Lubonja R."/>
            <person name="Lui A."/>
            <person name="MacDonald P."/>
            <person name="Magnisalis V."/>
            <person name="Maru K."/>
            <person name="Matthews C."/>
            <person name="McCusker W."/>
            <person name="McDonough S."/>
            <person name="Mehta T."/>
            <person name="Meldrim J."/>
            <person name="Meneus L."/>
            <person name="Mihai O."/>
            <person name="Mihalev A."/>
            <person name="Mihova T."/>
            <person name="Mittelman R."/>
            <person name="Mlenga V."/>
            <person name="Montmayeur A."/>
            <person name="Mulrain L."/>
            <person name="Navidi A."/>
            <person name="Naylor J."/>
            <person name="Negash T."/>
            <person name="Nguyen T."/>
            <person name="Nguyen N."/>
            <person name="Nicol R."/>
            <person name="Norbu C."/>
            <person name="Norbu N."/>
            <person name="Novod N."/>
            <person name="O'Neill B."/>
            <person name="Osman S."/>
            <person name="Markiewicz E."/>
            <person name="Oyono O.L."/>
            <person name="Patti C."/>
            <person name="Phunkhang P."/>
            <person name="Pierre F."/>
            <person name="Priest M."/>
            <person name="Raghuraman S."/>
            <person name="Rege F."/>
            <person name="Reyes R."/>
            <person name="Rise C."/>
            <person name="Rogov P."/>
            <person name="Ross K."/>
            <person name="Ryan E."/>
            <person name="Settipalli S."/>
            <person name="Shea T."/>
            <person name="Sherpa N."/>
            <person name="Shi L."/>
            <person name="Shih D."/>
            <person name="Sparrow T."/>
            <person name="Spaulding J."/>
            <person name="Stalker J."/>
            <person name="Stange-Thomann N."/>
            <person name="Stavropoulos S."/>
            <person name="Stone C."/>
            <person name="Strader C."/>
            <person name="Tesfaye S."/>
            <person name="Thomson T."/>
            <person name="Thoulutsang Y."/>
            <person name="Thoulutsang D."/>
            <person name="Topham K."/>
            <person name="Topping I."/>
            <person name="Tsamla T."/>
            <person name="Vassiliev H."/>
            <person name="Vo A."/>
            <person name="Wangchuk T."/>
            <person name="Wangdi T."/>
            <person name="Weiand M."/>
            <person name="Wilkinson J."/>
            <person name="Wilson A."/>
            <person name="Yadav S."/>
            <person name="Young G."/>
            <person name="Yu Q."/>
            <person name="Zembek L."/>
            <person name="Zhong D."/>
            <person name="Zimmer A."/>
            <person name="Zwirko Z."/>
            <person name="Jaffe D.B."/>
            <person name="Alvarez P."/>
            <person name="Brockman W."/>
            <person name="Butler J."/>
            <person name="Chin C."/>
            <person name="Gnerre S."/>
            <person name="Grabherr M."/>
            <person name="Kleber M."/>
            <person name="Mauceli E."/>
            <person name="MacCallum I."/>
        </authorList>
    </citation>
    <scope>NUCLEOTIDE SEQUENCE [LARGE SCALE GENOMIC DNA]</scope>
    <source>
        <strain evidence="2">Rob3c / Tucson 14021-0248.25</strain>
    </source>
</reference>
<evidence type="ECO:0000313" key="2">
    <source>
        <dbReference type="Proteomes" id="UP000001292"/>
    </source>
</evidence>
<dbReference type="AlphaFoldDB" id="B4HIT0"/>
<dbReference type="EMBL" id="CH480815">
    <property type="protein sequence ID" value="EDW42727.1"/>
    <property type="molecule type" value="Genomic_DNA"/>
</dbReference>
<proteinExistence type="predicted"/>
<evidence type="ECO:0000313" key="1">
    <source>
        <dbReference type="EMBL" id="EDW42727.1"/>
    </source>
</evidence>
<name>B4HIT0_DROSE</name>